<dbReference type="Proteomes" id="UP000076476">
    <property type="component" value="Unassembled WGS sequence"/>
</dbReference>
<dbReference type="STRING" id="33936.AZI98_09140"/>
<gene>
    <name evidence="1" type="ORF">AZI98_09140</name>
</gene>
<keyword evidence="2" id="KW-1185">Reference proteome</keyword>
<protein>
    <submittedName>
        <fullName evidence="1">Competence protein ComN</fullName>
    </submittedName>
</protein>
<evidence type="ECO:0000313" key="1">
    <source>
        <dbReference type="EMBL" id="KZN96215.1"/>
    </source>
</evidence>
<reference evidence="1 2" key="1">
    <citation type="submission" date="2016-04" db="EMBL/GenBank/DDBJ databases">
        <title>Draft genome sequence of Aeribacillus pallidus 8m3 from petroleum reservoir.</title>
        <authorList>
            <person name="Poltaraus A.B."/>
            <person name="Nazina T.N."/>
            <person name="Tourova T.P."/>
            <person name="Malakho S.M."/>
            <person name="Korshunova A.V."/>
            <person name="Sokolova D.S."/>
        </authorList>
    </citation>
    <scope>NUCLEOTIDE SEQUENCE [LARGE SCALE GENOMIC DNA]</scope>
    <source>
        <strain evidence="1 2">8m3</strain>
    </source>
</reference>
<dbReference type="RefSeq" id="WP_063387976.1">
    <property type="nucleotide sequence ID" value="NZ_LWBR01000024.1"/>
</dbReference>
<evidence type="ECO:0000313" key="2">
    <source>
        <dbReference type="Proteomes" id="UP000076476"/>
    </source>
</evidence>
<sequence length="97" mass="11857">MENYSVDAYRKYLRPFLKSKLEEFRLYGYDKMTEDELWSFLKRKKWKKIEGVRVHRLVEGIMSVKVSDFMNYTTIEFMKDAKWLDSKEGQEILKELT</sequence>
<accession>A0A165XN71</accession>
<dbReference type="InterPro" id="IPR025716">
    <property type="entry name" value="Post-transcriptional_regulator"/>
</dbReference>
<dbReference type="EMBL" id="LWBR01000024">
    <property type="protein sequence ID" value="KZN96215.1"/>
    <property type="molecule type" value="Genomic_DNA"/>
</dbReference>
<name>A0A165XN71_9BACI</name>
<comment type="caution">
    <text evidence="1">The sequence shown here is derived from an EMBL/GenBank/DDBJ whole genome shotgun (WGS) entry which is preliminary data.</text>
</comment>
<dbReference type="OrthoDB" id="2990595at2"/>
<organism evidence="1 2">
    <name type="scientific">Aeribacillus pallidus</name>
    <dbReference type="NCBI Taxonomy" id="33936"/>
    <lineage>
        <taxon>Bacteria</taxon>
        <taxon>Bacillati</taxon>
        <taxon>Bacillota</taxon>
        <taxon>Bacilli</taxon>
        <taxon>Bacillales</taxon>
        <taxon>Bacillaceae</taxon>
        <taxon>Aeribacillus</taxon>
    </lineage>
</organism>
<proteinExistence type="predicted"/>
<dbReference type="AlphaFoldDB" id="A0A165XN71"/>
<dbReference type="Pfam" id="PF13797">
    <property type="entry name" value="Post_transc_reg"/>
    <property type="match status" value="1"/>
</dbReference>